<dbReference type="Pfam" id="PF17064">
    <property type="entry name" value="QVR"/>
    <property type="match status" value="1"/>
</dbReference>
<keyword evidence="3" id="KW-1185">Reference proteome</keyword>
<name>A0A915PVQ3_9BILA</name>
<proteinExistence type="predicted"/>
<evidence type="ECO:0000313" key="3">
    <source>
        <dbReference type="Proteomes" id="UP000887581"/>
    </source>
</evidence>
<protein>
    <submittedName>
        <fullName evidence="4">Protein quiver</fullName>
    </submittedName>
</protein>
<dbReference type="AlphaFoldDB" id="A0A915PVQ3"/>
<reference evidence="4" key="1">
    <citation type="submission" date="2022-11" db="UniProtKB">
        <authorList>
            <consortium name="WormBaseParasite"/>
        </authorList>
    </citation>
    <scope>IDENTIFICATION</scope>
</reference>
<dbReference type="InterPro" id="IPR031424">
    <property type="entry name" value="QVR-like"/>
</dbReference>
<keyword evidence="1" id="KW-0732">Signal</keyword>
<evidence type="ECO:0000256" key="2">
    <source>
        <dbReference type="ARBA" id="ARBA00023180"/>
    </source>
</evidence>
<dbReference type="GO" id="GO:0032222">
    <property type="term" value="P:regulation of synaptic transmission, cholinergic"/>
    <property type="evidence" value="ECO:0007669"/>
    <property type="project" value="InterPro"/>
</dbReference>
<accession>A0A915PVQ3</accession>
<sequence length="186" mass="21111">MNSGHVVHVPSPHVFKSRLKGQVACYSCISLMHDSTSRQLYEEDSNIIINITADLYKTLGKAGVLVPKDVTKCTETYSTNIPNYYRMNLVFCPNTIAEPGACVKLKGHHNGDQYIYRSCWGNMWIDKRPYARQMSERCYIDEVVQNFVATTDNKICFCEDDLCNSSHSVVLDGIYLVLAIIAKFMH</sequence>
<dbReference type="WBParaSite" id="sdigi.contig37.g2531.t1">
    <property type="protein sequence ID" value="sdigi.contig37.g2531.t1"/>
    <property type="gene ID" value="sdigi.contig37.g2531"/>
</dbReference>
<organism evidence="3 4">
    <name type="scientific">Setaria digitata</name>
    <dbReference type="NCBI Taxonomy" id="48799"/>
    <lineage>
        <taxon>Eukaryota</taxon>
        <taxon>Metazoa</taxon>
        <taxon>Ecdysozoa</taxon>
        <taxon>Nematoda</taxon>
        <taxon>Chromadorea</taxon>
        <taxon>Rhabditida</taxon>
        <taxon>Spirurina</taxon>
        <taxon>Spiruromorpha</taxon>
        <taxon>Filarioidea</taxon>
        <taxon>Setariidae</taxon>
        <taxon>Setaria</taxon>
    </lineage>
</organism>
<keyword evidence="2" id="KW-0325">Glycoprotein</keyword>
<evidence type="ECO:0000256" key="1">
    <source>
        <dbReference type="ARBA" id="ARBA00022729"/>
    </source>
</evidence>
<dbReference type="GO" id="GO:0030431">
    <property type="term" value="P:sleep"/>
    <property type="evidence" value="ECO:0007669"/>
    <property type="project" value="InterPro"/>
</dbReference>
<dbReference type="Proteomes" id="UP000887581">
    <property type="component" value="Unplaced"/>
</dbReference>
<evidence type="ECO:0000313" key="4">
    <source>
        <dbReference type="WBParaSite" id="sdigi.contig37.g2531.t1"/>
    </source>
</evidence>